<reference evidence="2 3" key="1">
    <citation type="submission" date="2012-09" db="EMBL/GenBank/DDBJ databases">
        <title>Genome Sequence of alkane-degrading Bacterium Alcanivorax sp. 19-m-6.</title>
        <authorList>
            <person name="Lai Q."/>
            <person name="Shao Z."/>
        </authorList>
    </citation>
    <scope>NUCLEOTIDE SEQUENCE [LARGE SCALE GENOMIC DNA]</scope>
    <source>
        <strain evidence="2 3">19-m-6</strain>
    </source>
</reference>
<keyword evidence="1" id="KW-0472">Membrane</keyword>
<gene>
    <name evidence="2" type="ORF">Y5S_03350</name>
</gene>
<sequence length="157" mass="17175">MNVNPSKAITGAVIAATFFALTSGMTWLSIVLGLLAWCLAFDGWLNPFAKGEQLRRTAAKAAFESLDVVGLGKRWQGSTAEVALVKDLTDIRSPAPWKVQVLARTQANAWFITEMQVEGVNKVSLQQLHHINEDAAKGLLGQQPEVYERFFGKTDTA</sequence>
<proteinExistence type="predicted"/>
<dbReference type="PATRIC" id="fig|1177154.3.peg.3375"/>
<dbReference type="Proteomes" id="UP000029444">
    <property type="component" value="Unassembled WGS sequence"/>
</dbReference>
<evidence type="ECO:0000256" key="1">
    <source>
        <dbReference type="SAM" id="Phobius"/>
    </source>
</evidence>
<accession>A0A095SG91</accession>
<dbReference type="EMBL" id="ARXV01000018">
    <property type="protein sequence ID" value="KGD63364.1"/>
    <property type="molecule type" value="Genomic_DNA"/>
</dbReference>
<dbReference type="RefSeq" id="WP_052041672.1">
    <property type="nucleotide sequence ID" value="NZ_ARXV01000018.1"/>
</dbReference>
<name>A0A095SG91_9GAMM</name>
<evidence type="ECO:0000313" key="3">
    <source>
        <dbReference type="Proteomes" id="UP000029444"/>
    </source>
</evidence>
<protein>
    <submittedName>
        <fullName evidence="2">Uncharacterized protein</fullName>
    </submittedName>
</protein>
<dbReference type="STRING" id="1177154.Y5S_03350"/>
<evidence type="ECO:0000313" key="2">
    <source>
        <dbReference type="EMBL" id="KGD63364.1"/>
    </source>
</evidence>
<dbReference type="OrthoDB" id="6626382at2"/>
<keyword evidence="3" id="KW-1185">Reference proteome</keyword>
<feature type="transmembrane region" description="Helical" evidence="1">
    <location>
        <begin position="12"/>
        <end position="40"/>
    </location>
</feature>
<organism evidence="2 3">
    <name type="scientific">Alcanivorax nanhaiticus</name>
    <dbReference type="NCBI Taxonomy" id="1177154"/>
    <lineage>
        <taxon>Bacteria</taxon>
        <taxon>Pseudomonadati</taxon>
        <taxon>Pseudomonadota</taxon>
        <taxon>Gammaproteobacteria</taxon>
        <taxon>Oceanospirillales</taxon>
        <taxon>Alcanivoracaceae</taxon>
        <taxon>Alcanivorax</taxon>
    </lineage>
</organism>
<keyword evidence="1" id="KW-1133">Transmembrane helix</keyword>
<comment type="caution">
    <text evidence="2">The sequence shown here is derived from an EMBL/GenBank/DDBJ whole genome shotgun (WGS) entry which is preliminary data.</text>
</comment>
<dbReference type="AlphaFoldDB" id="A0A095SG91"/>
<keyword evidence="1" id="KW-0812">Transmembrane</keyword>